<dbReference type="Proteomes" id="UP000297273">
    <property type="component" value="Unassembled WGS sequence"/>
</dbReference>
<dbReference type="Pfam" id="PF00440">
    <property type="entry name" value="TetR_N"/>
    <property type="match status" value="1"/>
</dbReference>
<dbReference type="OrthoDB" id="6430772at2"/>
<name>A0A5F1ZUV8_9LEPT</name>
<dbReference type="InterPro" id="IPR032551">
    <property type="entry name" value="BscR_C"/>
</dbReference>
<dbReference type="SUPFAM" id="SSF46689">
    <property type="entry name" value="Homeodomain-like"/>
    <property type="match status" value="1"/>
</dbReference>
<dbReference type="PANTHER" id="PTHR43479:SF11">
    <property type="entry name" value="ACREF_ENVCD OPERON REPRESSOR-RELATED"/>
    <property type="match status" value="1"/>
</dbReference>
<evidence type="ECO:0000256" key="2">
    <source>
        <dbReference type="PROSITE-ProRule" id="PRU00335"/>
    </source>
</evidence>
<dbReference type="InterPro" id="IPR050624">
    <property type="entry name" value="HTH-type_Tx_Regulator"/>
</dbReference>
<dbReference type="PROSITE" id="PS50977">
    <property type="entry name" value="HTH_TETR_2"/>
    <property type="match status" value="1"/>
</dbReference>
<dbReference type="RefSeq" id="WP_135643791.1">
    <property type="nucleotide sequence ID" value="NZ_RQER01000004.1"/>
</dbReference>
<feature type="domain" description="HTH tetR-type" evidence="3">
    <location>
        <begin position="8"/>
        <end position="68"/>
    </location>
</feature>
<evidence type="ECO:0000313" key="4">
    <source>
        <dbReference type="EMBL" id="TGK02864.1"/>
    </source>
</evidence>
<dbReference type="SUPFAM" id="SSF48498">
    <property type="entry name" value="Tetracyclin repressor-like, C-terminal domain"/>
    <property type="match status" value="1"/>
</dbReference>
<organism evidence="4 7">
    <name type="scientific">Leptospira langatensis</name>
    <dbReference type="NCBI Taxonomy" id="2484983"/>
    <lineage>
        <taxon>Bacteria</taxon>
        <taxon>Pseudomonadati</taxon>
        <taxon>Spirochaetota</taxon>
        <taxon>Spirochaetia</taxon>
        <taxon>Leptospirales</taxon>
        <taxon>Leptospiraceae</taxon>
        <taxon>Leptospira</taxon>
    </lineage>
</organism>
<dbReference type="GO" id="GO:0003677">
    <property type="term" value="F:DNA binding"/>
    <property type="evidence" value="ECO:0007669"/>
    <property type="project" value="UniProtKB-UniRule"/>
</dbReference>
<evidence type="ECO:0000313" key="7">
    <source>
        <dbReference type="Proteomes" id="UP000297946"/>
    </source>
</evidence>
<feature type="DNA-binding region" description="H-T-H motif" evidence="2">
    <location>
        <begin position="31"/>
        <end position="50"/>
    </location>
</feature>
<comment type="caution">
    <text evidence="4">The sequence shown here is derived from an EMBL/GenBank/DDBJ whole genome shotgun (WGS) entry which is preliminary data.</text>
</comment>
<proteinExistence type="predicted"/>
<dbReference type="PRINTS" id="PR00455">
    <property type="entry name" value="HTHTETR"/>
</dbReference>
<protein>
    <submittedName>
        <fullName evidence="4">TetR/AcrR family transcriptional regulator</fullName>
    </submittedName>
</protein>
<dbReference type="AlphaFoldDB" id="A0A5F1ZUV8"/>
<keyword evidence="6" id="KW-1185">Reference proteome</keyword>
<reference evidence="6 7" key="2">
    <citation type="journal article" date="2019" name="PLoS Negl. Trop. Dis.">
        <title>Revisiting the worldwide diversity of Leptospira species in the environment.</title>
        <authorList>
            <person name="Vincent A.T."/>
            <person name="Schiettekatte O."/>
            <person name="Bourhy P."/>
            <person name="Veyrier F.J."/>
            <person name="Picardeau M."/>
        </authorList>
    </citation>
    <scope>NUCLEOTIDE SEQUENCE [LARGE SCALE GENOMIC DNA]</scope>
    <source>
        <strain evidence="6">201702690</strain>
        <strain evidence="4 7">SSW18</strain>
    </source>
</reference>
<dbReference type="PANTHER" id="PTHR43479">
    <property type="entry name" value="ACREF/ENVCD OPERON REPRESSOR-RELATED"/>
    <property type="match status" value="1"/>
</dbReference>
<evidence type="ECO:0000313" key="5">
    <source>
        <dbReference type="EMBL" id="TGL41618.1"/>
    </source>
</evidence>
<dbReference type="EMBL" id="RQGC01000004">
    <property type="protein sequence ID" value="TGL41618.1"/>
    <property type="molecule type" value="Genomic_DNA"/>
</dbReference>
<dbReference type="Gene3D" id="1.10.357.10">
    <property type="entry name" value="Tetracycline Repressor, domain 2"/>
    <property type="match status" value="1"/>
</dbReference>
<accession>A0A5F1ZUV8</accession>
<sequence length="193" mass="22109">MAIVRDPEDKKERILSSALRLFTEKGFEGTPIPDLAKDAGIGAGTIYRYYKNKEELVNELYRYWKNKLKETLSTGYPEKAKSKDLFLHLWMALANFYDKYPEAFEFLELHYHSPYLDQASKKATIQTMELIATFLEEARNKGDIRSDLGSLELVSLCYGSFVGMVKMAKGGYIRLTPETLRNSGLTLWKALAK</sequence>
<reference evidence="5" key="1">
    <citation type="submission" date="2018-10" db="EMBL/GenBank/DDBJ databases">
        <authorList>
            <person name="Vincent A.T."/>
            <person name="Schiettekatte O."/>
            <person name="Bourhy P."/>
            <person name="Veyrier F.J."/>
            <person name="Picardeau M."/>
        </authorList>
    </citation>
    <scope>NUCLEOTIDE SEQUENCE</scope>
    <source>
        <strain evidence="5">201702690</strain>
    </source>
</reference>
<evidence type="ECO:0000313" key="6">
    <source>
        <dbReference type="Proteomes" id="UP000297273"/>
    </source>
</evidence>
<dbReference type="EMBL" id="RQER01000004">
    <property type="protein sequence ID" value="TGK02864.1"/>
    <property type="molecule type" value="Genomic_DNA"/>
</dbReference>
<evidence type="ECO:0000256" key="1">
    <source>
        <dbReference type="ARBA" id="ARBA00023125"/>
    </source>
</evidence>
<keyword evidence="1 2" id="KW-0238">DNA-binding</keyword>
<gene>
    <name evidence="4" type="ORF">EHO57_06000</name>
    <name evidence="5" type="ORF">EHQ53_05165</name>
</gene>
<dbReference type="InterPro" id="IPR009057">
    <property type="entry name" value="Homeodomain-like_sf"/>
</dbReference>
<dbReference type="InterPro" id="IPR036271">
    <property type="entry name" value="Tet_transcr_reg_TetR-rel_C_sf"/>
</dbReference>
<dbReference type="Pfam" id="PF16295">
    <property type="entry name" value="TetR_C_10"/>
    <property type="match status" value="1"/>
</dbReference>
<evidence type="ECO:0000259" key="3">
    <source>
        <dbReference type="PROSITE" id="PS50977"/>
    </source>
</evidence>
<dbReference type="InterPro" id="IPR001647">
    <property type="entry name" value="HTH_TetR"/>
</dbReference>
<dbReference type="Proteomes" id="UP000297946">
    <property type="component" value="Unassembled WGS sequence"/>
</dbReference>